<dbReference type="PANTHER" id="PTHR21184">
    <property type="entry name" value="MENORIN (DENDRITIC BRANCHING PROTEIN)"/>
    <property type="match status" value="1"/>
</dbReference>
<comment type="caution">
    <text evidence="10">The sequence shown here is derived from an EMBL/GenBank/DDBJ whole genome shotgun (WGS) entry which is preliminary data.</text>
</comment>
<evidence type="ECO:0000256" key="2">
    <source>
        <dbReference type="ARBA" id="ARBA00022692"/>
    </source>
</evidence>
<evidence type="ECO:0000256" key="7">
    <source>
        <dbReference type="SAM" id="MobiDB-lite"/>
    </source>
</evidence>
<evidence type="ECO:0000256" key="5">
    <source>
        <dbReference type="ARBA" id="ARBA00044104"/>
    </source>
</evidence>
<evidence type="ECO:0000313" key="11">
    <source>
        <dbReference type="Proteomes" id="UP001314229"/>
    </source>
</evidence>
<keyword evidence="11" id="KW-1185">Reference proteome</keyword>
<comment type="similarity">
    <text evidence="6">Belongs to the menorin family.</text>
</comment>
<sequence>MEREDRERGTEQEQPRVWQRPNHAPVHTKEDEDDYLGFMKKEHLIMISVAVGLLVLLIVITVPAVLLTESDSSSLQSFPTDGDMLEFLVQSGEISSRDGLLATWYHRANKKEEMDKALQSDVMILEADITLEGYGTKNQTPIPIMAHPPAIYSDNTLDQWLDAVLSSRKGIKLDFKNLASVGLSLDVLSQKNITRGINRPVWINADIFRGPNTPSFMPIINGTGFLQVIQEKFPDVTLSPGWMVSYGPPIFIETYTRTMMEDMYNMIKDVPQRVTFPIHALLARRGWQHISWLLSQSPRSTLTLWQGSIHPNISDLLFIRDNTHPARVYYDIYEPTLSEFKELAGQPRRLRRFYPGGDLMDFLYHTHHSHTNPPSAVPQHNILEVRWFTVTDQASLLAKLSDGAGGMLVVRVGSDPSRPGVPVVEGSRKGSEHLTLQDVLQLLEQSPEAPWGVYLRVQSQQLLEASLQLMHSAYNREELYRPVWISMEGLQSADNTNKFVSTVEELFPYVTIVLTEQSWPPLVPLTVSGLSQRVALHLSAVSLPKREQESHSLMEMMDRYDIIVEEDLRGIAEALTRLKVLMRRNDIEKTKMYVMTNES</sequence>
<proteinExistence type="inferred from homology"/>
<protein>
    <recommendedName>
        <fullName evidence="5">Protein FAM151A</fullName>
    </recommendedName>
</protein>
<evidence type="ECO:0000256" key="8">
    <source>
        <dbReference type="SAM" id="Phobius"/>
    </source>
</evidence>
<feature type="compositionally biased region" description="Basic and acidic residues" evidence="7">
    <location>
        <begin position="1"/>
        <end position="14"/>
    </location>
</feature>
<dbReference type="InterPro" id="IPR019356">
    <property type="entry name" value="Menorin_dom"/>
</dbReference>
<feature type="transmembrane region" description="Helical" evidence="8">
    <location>
        <begin position="44"/>
        <end position="67"/>
    </location>
</feature>
<gene>
    <name evidence="10" type="ORF">FSCOSCO3_A012675</name>
</gene>
<dbReference type="Pfam" id="PF10223">
    <property type="entry name" value="Menorin_N"/>
    <property type="match status" value="2"/>
</dbReference>
<evidence type="ECO:0000313" key="10">
    <source>
        <dbReference type="EMBL" id="CAK6969403.1"/>
    </source>
</evidence>
<feature type="domain" description="Menorin-like" evidence="9">
    <location>
        <begin position="98"/>
        <end position="335"/>
    </location>
</feature>
<name>A0AAV1PCS2_SCOSC</name>
<organism evidence="10 11">
    <name type="scientific">Scomber scombrus</name>
    <name type="common">Atlantic mackerel</name>
    <name type="synonym">Scomber vernalis</name>
    <dbReference type="NCBI Taxonomy" id="13677"/>
    <lineage>
        <taxon>Eukaryota</taxon>
        <taxon>Metazoa</taxon>
        <taxon>Chordata</taxon>
        <taxon>Craniata</taxon>
        <taxon>Vertebrata</taxon>
        <taxon>Euteleostomi</taxon>
        <taxon>Actinopterygii</taxon>
        <taxon>Neopterygii</taxon>
        <taxon>Teleostei</taxon>
        <taxon>Neoteleostei</taxon>
        <taxon>Acanthomorphata</taxon>
        <taxon>Pelagiaria</taxon>
        <taxon>Scombriformes</taxon>
        <taxon>Scombridae</taxon>
        <taxon>Scomber</taxon>
    </lineage>
</organism>
<reference evidence="10 11" key="1">
    <citation type="submission" date="2024-01" db="EMBL/GenBank/DDBJ databases">
        <authorList>
            <person name="Alioto T."/>
            <person name="Alioto T."/>
            <person name="Gomez Garrido J."/>
        </authorList>
    </citation>
    <scope>NUCLEOTIDE SEQUENCE [LARGE SCALE GENOMIC DNA]</scope>
</reference>
<dbReference type="Proteomes" id="UP001314229">
    <property type="component" value="Unassembled WGS sequence"/>
</dbReference>
<evidence type="ECO:0000256" key="6">
    <source>
        <dbReference type="ARBA" id="ARBA00044953"/>
    </source>
</evidence>
<dbReference type="PANTHER" id="PTHR21184:SF4">
    <property type="entry name" value="PROTEIN FAM151A"/>
    <property type="match status" value="1"/>
</dbReference>
<keyword evidence="2 8" id="KW-0812">Transmembrane</keyword>
<feature type="domain" description="Menorin-like" evidence="9">
    <location>
        <begin position="381"/>
        <end position="514"/>
    </location>
</feature>
<dbReference type="GO" id="GO:0005615">
    <property type="term" value="C:extracellular space"/>
    <property type="evidence" value="ECO:0007669"/>
    <property type="project" value="TreeGrafter"/>
</dbReference>
<keyword evidence="4 8" id="KW-0472">Membrane</keyword>
<dbReference type="AlphaFoldDB" id="A0AAV1PCS2"/>
<dbReference type="GO" id="GO:0016020">
    <property type="term" value="C:membrane"/>
    <property type="evidence" value="ECO:0007669"/>
    <property type="project" value="UniProtKB-SubCell"/>
</dbReference>
<evidence type="ECO:0000259" key="9">
    <source>
        <dbReference type="Pfam" id="PF10223"/>
    </source>
</evidence>
<comment type="subcellular location">
    <subcellularLocation>
        <location evidence="1">Membrane</location>
        <topology evidence="1">Single-pass membrane protein</topology>
    </subcellularLocation>
</comment>
<evidence type="ECO:0000256" key="3">
    <source>
        <dbReference type="ARBA" id="ARBA00022989"/>
    </source>
</evidence>
<dbReference type="EMBL" id="CAWUFR010000135">
    <property type="protein sequence ID" value="CAK6969403.1"/>
    <property type="molecule type" value="Genomic_DNA"/>
</dbReference>
<evidence type="ECO:0000256" key="1">
    <source>
        <dbReference type="ARBA" id="ARBA00004167"/>
    </source>
</evidence>
<accession>A0AAV1PCS2</accession>
<evidence type="ECO:0000256" key="4">
    <source>
        <dbReference type="ARBA" id="ARBA00023136"/>
    </source>
</evidence>
<feature type="region of interest" description="Disordered" evidence="7">
    <location>
        <begin position="1"/>
        <end position="29"/>
    </location>
</feature>
<keyword evidence="3 8" id="KW-1133">Transmembrane helix</keyword>